<feature type="binding site" evidence="7">
    <location>
        <position position="180"/>
    </location>
    <ligand>
        <name>S-adenosyl-L-methionine</name>
        <dbReference type="ChEBI" id="CHEBI:59789"/>
    </ligand>
</feature>
<dbReference type="Gene3D" id="3.40.50.150">
    <property type="entry name" value="Vaccinia Virus protein VP39"/>
    <property type="match status" value="1"/>
</dbReference>
<comment type="similarity">
    <text evidence="1 8">Belongs to the N(4)/N(6)-methyltransferase family.</text>
</comment>
<evidence type="ECO:0000256" key="6">
    <source>
        <dbReference type="ARBA" id="ARBA00047942"/>
    </source>
</evidence>
<evidence type="ECO:0000256" key="7">
    <source>
        <dbReference type="PIRSR" id="PIRSR000398-1"/>
    </source>
</evidence>
<dbReference type="Proteomes" id="UP000558284">
    <property type="component" value="Unassembled WGS sequence"/>
</dbReference>
<comment type="caution">
    <text evidence="9">The sequence shown here is derived from an EMBL/GenBank/DDBJ whole genome shotgun (WGS) entry which is preliminary data.</text>
</comment>
<dbReference type="GO" id="GO:1904047">
    <property type="term" value="F:S-adenosyl-L-methionine binding"/>
    <property type="evidence" value="ECO:0007669"/>
    <property type="project" value="TreeGrafter"/>
</dbReference>
<dbReference type="Pfam" id="PF02086">
    <property type="entry name" value="MethyltransfD12"/>
    <property type="match status" value="1"/>
</dbReference>
<evidence type="ECO:0000256" key="2">
    <source>
        <dbReference type="ARBA" id="ARBA00011900"/>
    </source>
</evidence>
<dbReference type="PROSITE" id="PS00092">
    <property type="entry name" value="N6_MTASE"/>
    <property type="match status" value="1"/>
</dbReference>
<keyword evidence="3 8" id="KW-0489">Methyltransferase</keyword>
<feature type="binding site" evidence="7">
    <location>
        <position position="12"/>
    </location>
    <ligand>
        <name>S-adenosyl-L-methionine</name>
        <dbReference type="ChEBI" id="CHEBI:59789"/>
    </ligand>
</feature>
<accession>A0A838BCJ4</accession>
<dbReference type="PANTHER" id="PTHR30481:SF3">
    <property type="entry name" value="DNA ADENINE METHYLASE"/>
    <property type="match status" value="1"/>
</dbReference>
<evidence type="ECO:0000256" key="5">
    <source>
        <dbReference type="ARBA" id="ARBA00022691"/>
    </source>
</evidence>
<dbReference type="RefSeq" id="WP_181060313.1">
    <property type="nucleotide sequence ID" value="NZ_JACDTY010000013.1"/>
</dbReference>
<evidence type="ECO:0000313" key="9">
    <source>
        <dbReference type="EMBL" id="MBA1143294.1"/>
    </source>
</evidence>
<name>A0A838BCJ4_9HYPH</name>
<dbReference type="InterPro" id="IPR012263">
    <property type="entry name" value="M_m6A_EcoRV"/>
</dbReference>
<evidence type="ECO:0000256" key="1">
    <source>
        <dbReference type="ARBA" id="ARBA00006594"/>
    </source>
</evidence>
<keyword evidence="10" id="KW-1185">Reference proteome</keyword>
<dbReference type="GO" id="GO:0009307">
    <property type="term" value="P:DNA restriction-modification system"/>
    <property type="evidence" value="ECO:0007669"/>
    <property type="project" value="InterPro"/>
</dbReference>
<dbReference type="InterPro" id="IPR002052">
    <property type="entry name" value="DNA_methylase_N6_adenine_CS"/>
</dbReference>
<dbReference type="InterPro" id="IPR012327">
    <property type="entry name" value="MeTrfase_D12"/>
</dbReference>
<dbReference type="EMBL" id="JACDTY010000013">
    <property type="protein sequence ID" value="MBA1143294.1"/>
    <property type="molecule type" value="Genomic_DNA"/>
</dbReference>
<feature type="binding site" evidence="7">
    <location>
        <position position="16"/>
    </location>
    <ligand>
        <name>S-adenosyl-L-methionine</name>
        <dbReference type="ChEBI" id="CHEBI:59789"/>
    </ligand>
</feature>
<evidence type="ECO:0000256" key="3">
    <source>
        <dbReference type="ARBA" id="ARBA00022603"/>
    </source>
</evidence>
<sequence>MTQQALKPFLKWAGGKRWLFESGQFSLPSFSGRYVEPFLGGGAVFFENQPKNAVLSDCNWRLIELFVVIRDNLNPFEALMQTHAEAHSTGYYYELRSKQLGTSITRAAQFLYLNRTCWNGLYRENLKGNFNVPIGTKQTVIFDADDFPAWSSALQGTHLKHRDFEEAIDEAEAGDFVFVDPPYTVRHNMNGFVKYNQNIFAWSDQIRLRDALLRAHKRGVAFAMTNADHESIRDLYSGFGRHRQLSRYSVIAGKAAYRSQSTELLITG</sequence>
<dbReference type="SUPFAM" id="SSF53335">
    <property type="entry name" value="S-adenosyl-L-methionine-dependent methyltransferases"/>
    <property type="match status" value="1"/>
</dbReference>
<keyword evidence="4 8" id="KW-0808">Transferase</keyword>
<evidence type="ECO:0000256" key="4">
    <source>
        <dbReference type="ARBA" id="ARBA00022679"/>
    </source>
</evidence>
<reference evidence="9 10" key="1">
    <citation type="submission" date="2020-07" db="EMBL/GenBank/DDBJ databases">
        <title>Definition of the novel symbiovar canariense within Mesorhizobium novociceri, a new species of genus Mesorhizobium nodulating Cicer canariense in the Caldera de Taburiente National Park (La Palma, Canary Islands).</title>
        <authorList>
            <person name="Leon-Barrios M."/>
            <person name="Perez-Yepez J."/>
            <person name="Flores-Felix J.D."/>
            <person name="Ramirez-Baena M.H."/>
            <person name="Pulido-Suarez L."/>
            <person name="Igual J.M."/>
            <person name="Velazquez E."/>
            <person name="Peix A."/>
        </authorList>
    </citation>
    <scope>NUCLEOTIDE SEQUENCE [LARGE SCALE GENOMIC DNA]</scope>
    <source>
        <strain evidence="9 10">CCANP35</strain>
    </source>
</reference>
<dbReference type="GO" id="GO:0009007">
    <property type="term" value="F:site-specific DNA-methyltransferase (adenine-specific) activity"/>
    <property type="evidence" value="ECO:0007669"/>
    <property type="project" value="UniProtKB-UniRule"/>
</dbReference>
<dbReference type="GO" id="GO:0032259">
    <property type="term" value="P:methylation"/>
    <property type="evidence" value="ECO:0007669"/>
    <property type="project" value="UniProtKB-KW"/>
</dbReference>
<proteinExistence type="inferred from homology"/>
<dbReference type="PIRSF" id="PIRSF000398">
    <property type="entry name" value="M_m6A_EcoRV"/>
    <property type="match status" value="1"/>
</dbReference>
<keyword evidence="5 8" id="KW-0949">S-adenosyl-L-methionine</keyword>
<gene>
    <name evidence="9" type="ORF">H0241_24035</name>
</gene>
<dbReference type="GO" id="GO:0043565">
    <property type="term" value="F:sequence-specific DNA binding"/>
    <property type="evidence" value="ECO:0007669"/>
    <property type="project" value="TreeGrafter"/>
</dbReference>
<dbReference type="GO" id="GO:0006298">
    <property type="term" value="P:mismatch repair"/>
    <property type="evidence" value="ECO:0007669"/>
    <property type="project" value="TreeGrafter"/>
</dbReference>
<dbReference type="EC" id="2.1.1.72" evidence="2 8"/>
<dbReference type="NCBIfam" id="TIGR00571">
    <property type="entry name" value="dam"/>
    <property type="match status" value="1"/>
</dbReference>
<evidence type="ECO:0000313" key="10">
    <source>
        <dbReference type="Proteomes" id="UP000558284"/>
    </source>
</evidence>
<evidence type="ECO:0000256" key="8">
    <source>
        <dbReference type="RuleBase" id="RU361257"/>
    </source>
</evidence>
<dbReference type="PRINTS" id="PR00505">
    <property type="entry name" value="D12N6MTFRASE"/>
</dbReference>
<dbReference type="Gene3D" id="1.10.1020.10">
    <property type="entry name" value="Adenine-specific Methyltransferase, Domain 2"/>
    <property type="match status" value="1"/>
</dbReference>
<comment type="catalytic activity">
    <reaction evidence="6 8">
        <text>a 2'-deoxyadenosine in DNA + S-adenosyl-L-methionine = an N(6)-methyl-2'-deoxyadenosine in DNA + S-adenosyl-L-homocysteine + H(+)</text>
        <dbReference type="Rhea" id="RHEA:15197"/>
        <dbReference type="Rhea" id="RHEA-COMP:12418"/>
        <dbReference type="Rhea" id="RHEA-COMP:12419"/>
        <dbReference type="ChEBI" id="CHEBI:15378"/>
        <dbReference type="ChEBI" id="CHEBI:57856"/>
        <dbReference type="ChEBI" id="CHEBI:59789"/>
        <dbReference type="ChEBI" id="CHEBI:90615"/>
        <dbReference type="ChEBI" id="CHEBI:90616"/>
        <dbReference type="EC" id="2.1.1.72"/>
    </reaction>
</comment>
<dbReference type="PANTHER" id="PTHR30481">
    <property type="entry name" value="DNA ADENINE METHYLASE"/>
    <property type="match status" value="1"/>
</dbReference>
<organism evidence="9 10">
    <name type="scientific">Mesorhizobium neociceri</name>
    <dbReference type="NCBI Taxonomy" id="1307853"/>
    <lineage>
        <taxon>Bacteria</taxon>
        <taxon>Pseudomonadati</taxon>
        <taxon>Pseudomonadota</taxon>
        <taxon>Alphaproteobacteria</taxon>
        <taxon>Hyphomicrobiales</taxon>
        <taxon>Phyllobacteriaceae</taxon>
        <taxon>Mesorhizobium</taxon>
    </lineage>
</organism>
<protein>
    <recommendedName>
        <fullName evidence="2 8">Site-specific DNA-methyltransferase (adenine-specific)</fullName>
        <ecNumber evidence="2 8">2.1.1.72</ecNumber>
    </recommendedName>
</protein>
<dbReference type="InterPro" id="IPR029063">
    <property type="entry name" value="SAM-dependent_MTases_sf"/>
</dbReference>
<dbReference type="InterPro" id="IPR023095">
    <property type="entry name" value="Ade_MeTrfase_dom_2"/>
</dbReference>
<feature type="binding site" evidence="7">
    <location>
        <position position="57"/>
    </location>
    <ligand>
        <name>S-adenosyl-L-methionine</name>
        <dbReference type="ChEBI" id="CHEBI:59789"/>
    </ligand>
</feature>
<dbReference type="AlphaFoldDB" id="A0A838BCJ4"/>